<feature type="transmembrane region" description="Helical" evidence="1">
    <location>
        <begin position="116"/>
        <end position="137"/>
    </location>
</feature>
<keyword evidence="1" id="KW-0812">Transmembrane</keyword>
<proteinExistence type="predicted"/>
<evidence type="ECO:0000256" key="1">
    <source>
        <dbReference type="SAM" id="Phobius"/>
    </source>
</evidence>
<keyword evidence="1" id="KW-0472">Membrane</keyword>
<gene>
    <name evidence="2" type="ORF">ACFOU2_18720</name>
</gene>
<dbReference type="InterPro" id="IPR018719">
    <property type="entry name" value="DUF2243_membrane"/>
</dbReference>
<accession>A0ABV8B894</accession>
<feature type="transmembrane region" description="Helical" evidence="1">
    <location>
        <begin position="50"/>
        <end position="69"/>
    </location>
</feature>
<dbReference type="EMBL" id="JBHRZT010000070">
    <property type="protein sequence ID" value="MFC3885404.1"/>
    <property type="molecule type" value="Genomic_DNA"/>
</dbReference>
<reference evidence="3" key="1">
    <citation type="journal article" date="2019" name="Int. J. Syst. Evol. Microbiol.">
        <title>The Global Catalogue of Microorganisms (GCM) 10K type strain sequencing project: providing services to taxonomists for standard genome sequencing and annotation.</title>
        <authorList>
            <consortium name="The Broad Institute Genomics Platform"/>
            <consortium name="The Broad Institute Genome Sequencing Center for Infectious Disease"/>
            <person name="Wu L."/>
            <person name="Ma J."/>
        </authorList>
    </citation>
    <scope>NUCLEOTIDE SEQUENCE [LARGE SCALE GENOMIC DNA]</scope>
    <source>
        <strain evidence="3">CCUG 61889</strain>
    </source>
</reference>
<dbReference type="Pfam" id="PF10002">
    <property type="entry name" value="DUF2243"/>
    <property type="match status" value="1"/>
</dbReference>
<dbReference type="RefSeq" id="WP_377917766.1">
    <property type="nucleotide sequence ID" value="NZ_JBHRZT010000070.1"/>
</dbReference>
<organism evidence="2 3">
    <name type="scientific">Bacillus songklensis</name>
    <dbReference type="NCBI Taxonomy" id="1069116"/>
    <lineage>
        <taxon>Bacteria</taxon>
        <taxon>Bacillati</taxon>
        <taxon>Bacillota</taxon>
        <taxon>Bacilli</taxon>
        <taxon>Bacillales</taxon>
        <taxon>Bacillaceae</taxon>
        <taxon>Bacillus</taxon>
    </lineage>
</organism>
<name>A0ABV8B894_9BACI</name>
<feature type="transmembrane region" description="Helical" evidence="1">
    <location>
        <begin position="7"/>
        <end position="30"/>
    </location>
</feature>
<keyword evidence="3" id="KW-1185">Reference proteome</keyword>
<keyword evidence="1" id="KW-1133">Transmembrane helix</keyword>
<evidence type="ECO:0000313" key="2">
    <source>
        <dbReference type="EMBL" id="MFC3885404.1"/>
    </source>
</evidence>
<dbReference type="Proteomes" id="UP001595752">
    <property type="component" value="Unassembled WGS sequence"/>
</dbReference>
<sequence>MKHHRTFWGAFLFGVGIIGMLDGIILHQILQWHSVYMPTDRHNQIVSDGLFHLFVTVVIFISGILLWRNDPAEKMHQPGKFWGAFLLGAGSFNFLEGIIDHHLLRIHHVRPGPDQLLYDLLFDASGLLLIVVGWLLYRRKNDGHSIHRVDRESEM</sequence>
<protein>
    <submittedName>
        <fullName evidence="2">DUF2243 domain-containing protein</fullName>
    </submittedName>
</protein>
<comment type="caution">
    <text evidence="2">The sequence shown here is derived from an EMBL/GenBank/DDBJ whole genome shotgun (WGS) entry which is preliminary data.</text>
</comment>
<evidence type="ECO:0000313" key="3">
    <source>
        <dbReference type="Proteomes" id="UP001595752"/>
    </source>
</evidence>
<feature type="transmembrane region" description="Helical" evidence="1">
    <location>
        <begin position="81"/>
        <end position="104"/>
    </location>
</feature>